<feature type="domain" description="Mannosidase Ig/CBM-like" evidence="18">
    <location>
        <begin position="654"/>
        <end position="742"/>
    </location>
</feature>
<reference evidence="20" key="1">
    <citation type="submission" date="2018-05" db="EMBL/GenBank/DDBJ databases">
        <authorList>
            <person name="Lanie J.A."/>
            <person name="Ng W.-L."/>
            <person name="Kazmierczak K.M."/>
            <person name="Andrzejewski T.M."/>
            <person name="Davidsen T.M."/>
            <person name="Wayne K.J."/>
            <person name="Tettelin H."/>
            <person name="Glass J.I."/>
            <person name="Rusch D."/>
            <person name="Podicherti R."/>
            <person name="Tsui H.-C.T."/>
            <person name="Winkler M.E."/>
        </authorList>
    </citation>
    <scope>NUCLEOTIDE SEQUENCE</scope>
</reference>
<gene>
    <name evidence="20" type="ORF">METZ01_LOCUS74025</name>
</gene>
<keyword evidence="11" id="KW-0458">Lysosome</keyword>
<sequence>MDKKTKQSLLLGWEFQRSGEHDWYPAIVPGCVHLDLIEQGLIDDPFFGENEKQVQWIGETDWIYRLYFSPSQAILEKSNIIIKFNGIDTYATIYLNGHTIIEADNMFHPWEKDITGILRIGTNELIANFRSPIKEIVPSLSRKAYTLPAENDRAGGTSPFTRKAPYHYGWDWGPCLVTSGIWQGVELIGWDSWNIMNVFIEQNECNSELVKLEFLVHLESKIEESGTLVISEPRSKTYNEYPIKVTGGENIFTNEINILNPDLWWPTGYGDQSLYTFDIKIKTQSKLEQKTKRIGLRNISIKREKDERGSSFEIHVNGVAIFAKGANWIPADSFTPRLKKTEYESLLNSAVMANMNTLRVWGGGIYEPDYFYNLCDELGILVWQDFMFACSLYPGDEKFLESVKKEAQYQINRLKHHPSIVLWCGNNEIASGWLSWGWKEKLPKSVWEKDYNILFHQVFSEVCKRLDPGRLYWPSSPGHSLELPDSDQVYGSGDNHYWGVWHGGDEIKAFEKNIGRFMSEYGMQSFPEPKTIATFAKEEDWDIESEVIKSHQKASLGNKNITKYLNMYYPSAKDFKSYAIMSQIMQATAIKYAVETHRRNMPYCMGTLYWQLNDCWPGASWSSIDYYGNWKALHYTARKFFNPLLLSIVDDHNSIDIYIVNDFTNGSQAILNLTVQLFDGSIIKDISKQIKIPSSSSKKVLKLERNELISDFDPSALLLVGHLVQDGVNVAKNNFLFVKPKELKLPIPEIDFNYEILGTRYVISIYSKTFVHELHILCENMRGIFTDNFFDLLPGEIVKIEFEPVDNDNEDQPIFTMNSLIGLTV</sequence>
<dbReference type="FunFam" id="2.60.120.260:FF:000060">
    <property type="entry name" value="Probable beta-mannosidase"/>
    <property type="match status" value="1"/>
</dbReference>
<comment type="pathway">
    <text evidence="4">Glycan metabolism; N-glycan degradation.</text>
</comment>
<dbReference type="InterPro" id="IPR017853">
    <property type="entry name" value="GH"/>
</dbReference>
<dbReference type="InterPro" id="IPR008979">
    <property type="entry name" value="Galactose-bd-like_sf"/>
</dbReference>
<dbReference type="EC" id="3.2.1.25" evidence="6"/>
<keyword evidence="12" id="KW-0326">Glycosidase</keyword>
<evidence type="ECO:0000259" key="16">
    <source>
        <dbReference type="Pfam" id="PF00703"/>
    </source>
</evidence>
<dbReference type="Pfam" id="PF17786">
    <property type="entry name" value="Mannosidase_ig"/>
    <property type="match status" value="1"/>
</dbReference>
<dbReference type="InterPro" id="IPR013783">
    <property type="entry name" value="Ig-like_fold"/>
</dbReference>
<evidence type="ECO:0000259" key="17">
    <source>
        <dbReference type="Pfam" id="PF17753"/>
    </source>
</evidence>
<feature type="domain" description="Beta-mannosidase Ig-fold" evidence="17">
    <location>
        <begin position="747"/>
        <end position="811"/>
    </location>
</feature>
<dbReference type="InterPro" id="IPR054593">
    <property type="entry name" value="Beta-mannosidase-like_N2"/>
</dbReference>
<dbReference type="GO" id="GO:0005576">
    <property type="term" value="C:extracellular region"/>
    <property type="evidence" value="ECO:0007669"/>
    <property type="project" value="UniProtKB-SubCell"/>
</dbReference>
<keyword evidence="8" id="KW-0732">Signal</keyword>
<comment type="subunit">
    <text evidence="5">Homodimer.</text>
</comment>
<dbReference type="GO" id="GO:0005764">
    <property type="term" value="C:lysosome"/>
    <property type="evidence" value="ECO:0007669"/>
    <property type="project" value="UniProtKB-SubCell"/>
</dbReference>
<evidence type="ECO:0000256" key="15">
    <source>
        <dbReference type="ARBA" id="ARBA00041614"/>
    </source>
</evidence>
<evidence type="ECO:0000256" key="3">
    <source>
        <dbReference type="ARBA" id="ARBA00004613"/>
    </source>
</evidence>
<feature type="domain" description="Beta-mannosidase-like galactose-binding" evidence="19">
    <location>
        <begin position="13"/>
        <end position="183"/>
    </location>
</feature>
<dbReference type="EMBL" id="UINC01005413">
    <property type="protein sequence ID" value="SVA21171.1"/>
    <property type="molecule type" value="Genomic_DNA"/>
</dbReference>
<dbReference type="Pfam" id="PF22666">
    <property type="entry name" value="Glyco_hydro_2_N2"/>
    <property type="match status" value="1"/>
</dbReference>
<proteinExistence type="inferred from homology"/>
<evidence type="ECO:0000256" key="9">
    <source>
        <dbReference type="ARBA" id="ARBA00022801"/>
    </source>
</evidence>
<dbReference type="FunFam" id="3.20.20.80:FF:000050">
    <property type="entry name" value="Beta-mannosidase B"/>
    <property type="match status" value="1"/>
</dbReference>
<keyword evidence="9" id="KW-0378">Hydrolase</keyword>
<dbReference type="InterPro" id="IPR041447">
    <property type="entry name" value="Mannosidase_ig"/>
</dbReference>
<evidence type="ECO:0000256" key="5">
    <source>
        <dbReference type="ARBA" id="ARBA00011738"/>
    </source>
</evidence>
<dbReference type="GO" id="GO:0004567">
    <property type="term" value="F:beta-mannosidase activity"/>
    <property type="evidence" value="ECO:0007669"/>
    <property type="project" value="UniProtKB-EC"/>
</dbReference>
<evidence type="ECO:0000256" key="4">
    <source>
        <dbReference type="ARBA" id="ARBA00004740"/>
    </source>
</evidence>
<comment type="subcellular location">
    <subcellularLocation>
        <location evidence="2">Lysosome</location>
    </subcellularLocation>
    <subcellularLocation>
        <location evidence="3">Secreted</location>
    </subcellularLocation>
</comment>
<comment type="catalytic activity">
    <reaction evidence="1">
        <text>Hydrolysis of terminal, non-reducing beta-D-mannose residues in beta-D-mannosides.</text>
        <dbReference type="EC" id="3.2.1.25"/>
    </reaction>
</comment>
<dbReference type="InterPro" id="IPR041625">
    <property type="entry name" value="Beta-mannosidase_Ig"/>
</dbReference>
<organism evidence="20">
    <name type="scientific">marine metagenome</name>
    <dbReference type="NCBI Taxonomy" id="408172"/>
    <lineage>
        <taxon>unclassified sequences</taxon>
        <taxon>metagenomes</taxon>
        <taxon>ecological metagenomes</taxon>
    </lineage>
</organism>
<dbReference type="InterPro" id="IPR050887">
    <property type="entry name" value="Beta-mannosidase_GH2"/>
</dbReference>
<dbReference type="GO" id="GO:0006516">
    <property type="term" value="P:glycoprotein catabolic process"/>
    <property type="evidence" value="ECO:0007669"/>
    <property type="project" value="TreeGrafter"/>
</dbReference>
<name>A0A381U098_9ZZZZ</name>
<dbReference type="Gene3D" id="3.20.20.80">
    <property type="entry name" value="Glycosidases"/>
    <property type="match status" value="1"/>
</dbReference>
<evidence type="ECO:0000259" key="18">
    <source>
        <dbReference type="Pfam" id="PF17786"/>
    </source>
</evidence>
<dbReference type="Gene3D" id="2.60.40.10">
    <property type="entry name" value="Immunoglobulins"/>
    <property type="match status" value="3"/>
</dbReference>
<dbReference type="InterPro" id="IPR006102">
    <property type="entry name" value="Ig-like_GH2"/>
</dbReference>
<evidence type="ECO:0000256" key="7">
    <source>
        <dbReference type="ARBA" id="ARBA00022525"/>
    </source>
</evidence>
<evidence type="ECO:0000256" key="11">
    <source>
        <dbReference type="ARBA" id="ARBA00023228"/>
    </source>
</evidence>
<evidence type="ECO:0000256" key="2">
    <source>
        <dbReference type="ARBA" id="ARBA00004371"/>
    </source>
</evidence>
<evidence type="ECO:0000313" key="20">
    <source>
        <dbReference type="EMBL" id="SVA21171.1"/>
    </source>
</evidence>
<evidence type="ECO:0000259" key="19">
    <source>
        <dbReference type="Pfam" id="PF22666"/>
    </source>
</evidence>
<accession>A0A381U098</accession>
<dbReference type="PANTHER" id="PTHR43730">
    <property type="entry name" value="BETA-MANNOSIDASE"/>
    <property type="match status" value="1"/>
</dbReference>
<dbReference type="InterPro" id="IPR036156">
    <property type="entry name" value="Beta-gal/glucu_dom_sf"/>
</dbReference>
<evidence type="ECO:0000256" key="13">
    <source>
        <dbReference type="ARBA" id="ARBA00038429"/>
    </source>
</evidence>
<dbReference type="SUPFAM" id="SSF49785">
    <property type="entry name" value="Galactose-binding domain-like"/>
    <property type="match status" value="1"/>
</dbReference>
<evidence type="ECO:0000256" key="12">
    <source>
        <dbReference type="ARBA" id="ARBA00023295"/>
    </source>
</evidence>
<evidence type="ECO:0000256" key="6">
    <source>
        <dbReference type="ARBA" id="ARBA00012754"/>
    </source>
</evidence>
<dbReference type="Pfam" id="PF17753">
    <property type="entry name" value="Ig_mannosidase"/>
    <property type="match status" value="1"/>
</dbReference>
<protein>
    <recommendedName>
        <fullName evidence="14">Beta-mannosidase B</fullName>
        <ecNumber evidence="6">3.2.1.25</ecNumber>
    </recommendedName>
    <alternativeName>
        <fullName evidence="15">Mannanase B</fullName>
    </alternativeName>
</protein>
<comment type="similarity">
    <text evidence="13">Belongs to the glycosyl hydrolase 2 family. Beta-mannosidase B subfamily.</text>
</comment>
<evidence type="ECO:0000256" key="1">
    <source>
        <dbReference type="ARBA" id="ARBA00000829"/>
    </source>
</evidence>
<dbReference type="GO" id="GO:0005975">
    <property type="term" value="P:carbohydrate metabolic process"/>
    <property type="evidence" value="ECO:0007669"/>
    <property type="project" value="InterPro"/>
</dbReference>
<keyword evidence="7" id="KW-0964">Secreted</keyword>
<evidence type="ECO:0000256" key="14">
    <source>
        <dbReference type="ARBA" id="ARBA00041069"/>
    </source>
</evidence>
<feature type="domain" description="Glycoside hydrolase family 2 immunoglobulin-like beta-sandwich" evidence="16">
    <location>
        <begin position="195"/>
        <end position="297"/>
    </location>
</feature>
<dbReference type="SUPFAM" id="SSF49303">
    <property type="entry name" value="beta-Galactosidase/glucuronidase domain"/>
    <property type="match status" value="3"/>
</dbReference>
<keyword evidence="10" id="KW-0325">Glycoprotein</keyword>
<dbReference type="AlphaFoldDB" id="A0A381U098"/>
<evidence type="ECO:0000256" key="10">
    <source>
        <dbReference type="ARBA" id="ARBA00023180"/>
    </source>
</evidence>
<dbReference type="PANTHER" id="PTHR43730:SF1">
    <property type="entry name" value="BETA-MANNOSIDASE"/>
    <property type="match status" value="1"/>
</dbReference>
<dbReference type="Gene3D" id="2.60.120.260">
    <property type="entry name" value="Galactose-binding domain-like"/>
    <property type="match status" value="1"/>
</dbReference>
<dbReference type="SUPFAM" id="SSF51445">
    <property type="entry name" value="(Trans)glycosidases"/>
    <property type="match status" value="1"/>
</dbReference>
<dbReference type="Pfam" id="PF00703">
    <property type="entry name" value="Glyco_hydro_2"/>
    <property type="match status" value="1"/>
</dbReference>
<evidence type="ECO:0000256" key="8">
    <source>
        <dbReference type="ARBA" id="ARBA00022729"/>
    </source>
</evidence>